<protein>
    <recommendedName>
        <fullName evidence="3">Pentapeptide repeat-containing protein</fullName>
    </recommendedName>
</protein>
<dbReference type="EMBL" id="CP031088">
    <property type="protein sequence ID" value="AXF95160.1"/>
    <property type="molecule type" value="Genomic_DNA"/>
</dbReference>
<reference evidence="2" key="1">
    <citation type="submission" date="2018-07" db="EMBL/GenBank/DDBJ databases">
        <title>Complete Genome Sequence of Spiroplasma phoeniceum.</title>
        <authorList>
            <person name="Davis R.E."/>
            <person name="Shao J.Y."/>
            <person name="Zhao Y."/>
            <person name="Silver A."/>
            <person name="Stump z."/>
            <person name="Gasparich G."/>
        </authorList>
    </citation>
    <scope>NUCLEOTIDE SEQUENCE [LARGE SCALE GENOMIC DNA]</scope>
    <source>
        <strain evidence="2">P40</strain>
    </source>
</reference>
<keyword evidence="2" id="KW-1185">Reference proteome</keyword>
<sequence length="62" mass="7161">MKTLQDLIKDLTGISVEEDKINEYLKNERLDLRGADLKGAYLCATNLKHTYSFFHNVSYLPL</sequence>
<proteinExistence type="predicted"/>
<gene>
    <name evidence="1" type="ORF">SDAV_00159</name>
</gene>
<dbReference type="Proteomes" id="UP000253689">
    <property type="component" value="Chromosome"/>
</dbReference>
<dbReference type="AlphaFoldDB" id="A0A345DLS2"/>
<organism evidence="1 2">
    <name type="scientific">Spiroplasma phoeniceum P40</name>
    <dbReference type="NCBI Taxonomy" id="1276259"/>
    <lineage>
        <taxon>Bacteria</taxon>
        <taxon>Bacillati</taxon>
        <taxon>Mycoplasmatota</taxon>
        <taxon>Mollicutes</taxon>
        <taxon>Entomoplasmatales</taxon>
        <taxon>Spiroplasmataceae</taxon>
        <taxon>Spiroplasma</taxon>
    </lineage>
</organism>
<evidence type="ECO:0000313" key="2">
    <source>
        <dbReference type="Proteomes" id="UP000253689"/>
    </source>
</evidence>
<evidence type="ECO:0000313" key="1">
    <source>
        <dbReference type="EMBL" id="AXF95160.1"/>
    </source>
</evidence>
<accession>A0A345DLS2</accession>
<name>A0A345DLS2_9MOLU</name>
<dbReference type="KEGG" id="sphh:SDAV_00159"/>
<evidence type="ECO:0008006" key="3">
    <source>
        <dbReference type="Google" id="ProtNLM"/>
    </source>
</evidence>
<dbReference type="RefSeq" id="WP_114564172.1">
    <property type="nucleotide sequence ID" value="NZ_CP031088.1"/>
</dbReference>